<reference evidence="1 2" key="1">
    <citation type="submission" date="2024-04" db="EMBL/GenBank/DDBJ databases">
        <title>Polymorphospora sp. isolated from Baiyangdian Lake in Xiong'an New Area.</title>
        <authorList>
            <person name="Zhang X."/>
            <person name="Liu J."/>
        </authorList>
    </citation>
    <scope>NUCLEOTIDE SEQUENCE [LARGE SCALE GENOMIC DNA]</scope>
    <source>
        <strain evidence="1 2">2-325</strain>
    </source>
</reference>
<evidence type="ECO:0000313" key="2">
    <source>
        <dbReference type="Proteomes" id="UP001582793"/>
    </source>
</evidence>
<dbReference type="Proteomes" id="UP001582793">
    <property type="component" value="Unassembled WGS sequence"/>
</dbReference>
<sequence>MIVLLTPPDGHGDQWRIEIRPGGAVTVWLCLGRQIASSPLAWPRTVAGLGEWLVGQGIDPDELRAA</sequence>
<comment type="caution">
    <text evidence="1">The sequence shown here is derived from an EMBL/GenBank/DDBJ whole genome shotgun (WGS) entry which is preliminary data.</text>
</comment>
<accession>A0ABV5CLE7</accession>
<proteinExistence type="predicted"/>
<dbReference type="EMBL" id="JBCGDC010000011">
    <property type="protein sequence ID" value="MFB6392651.1"/>
    <property type="molecule type" value="Genomic_DNA"/>
</dbReference>
<dbReference type="RefSeq" id="WP_375733366.1">
    <property type="nucleotide sequence ID" value="NZ_JBCGDC010000011.1"/>
</dbReference>
<gene>
    <name evidence="1" type="ORF">AAFH96_05965</name>
</gene>
<protein>
    <submittedName>
        <fullName evidence="1">Uncharacterized protein</fullName>
    </submittedName>
</protein>
<keyword evidence="2" id="KW-1185">Reference proteome</keyword>
<organism evidence="1 2">
    <name type="scientific">Polymorphospora lycopeni</name>
    <dbReference type="NCBI Taxonomy" id="3140240"/>
    <lineage>
        <taxon>Bacteria</taxon>
        <taxon>Bacillati</taxon>
        <taxon>Actinomycetota</taxon>
        <taxon>Actinomycetes</taxon>
        <taxon>Micromonosporales</taxon>
        <taxon>Micromonosporaceae</taxon>
        <taxon>Polymorphospora</taxon>
    </lineage>
</organism>
<name>A0ABV5CLE7_9ACTN</name>
<evidence type="ECO:0000313" key="1">
    <source>
        <dbReference type="EMBL" id="MFB6392651.1"/>
    </source>
</evidence>